<reference evidence="2 3" key="1">
    <citation type="journal article" date="2009" name="Appl. Environ. Microbiol.">
        <title>Three genomes from the phylum Acidobacteria provide insight into the lifestyles of these microorganisms in soils.</title>
        <authorList>
            <person name="Ward N.L."/>
            <person name="Challacombe J.F."/>
            <person name="Janssen P.H."/>
            <person name="Henrissat B."/>
            <person name="Coutinho P.M."/>
            <person name="Wu M."/>
            <person name="Xie G."/>
            <person name="Haft D.H."/>
            <person name="Sait M."/>
            <person name="Badger J."/>
            <person name="Barabote R.D."/>
            <person name="Bradley B."/>
            <person name="Brettin T.S."/>
            <person name="Brinkac L.M."/>
            <person name="Bruce D."/>
            <person name="Creasy T."/>
            <person name="Daugherty S.C."/>
            <person name="Davidsen T.M."/>
            <person name="DeBoy R.T."/>
            <person name="Detter J.C."/>
            <person name="Dodson R.J."/>
            <person name="Durkin A.S."/>
            <person name="Ganapathy A."/>
            <person name="Gwinn-Giglio M."/>
            <person name="Han C.S."/>
            <person name="Khouri H."/>
            <person name="Kiss H."/>
            <person name="Kothari S.P."/>
            <person name="Madupu R."/>
            <person name="Nelson K.E."/>
            <person name="Nelson W.C."/>
            <person name="Paulsen I."/>
            <person name="Penn K."/>
            <person name="Ren Q."/>
            <person name="Rosovitz M.J."/>
            <person name="Selengut J.D."/>
            <person name="Shrivastava S."/>
            <person name="Sullivan S.A."/>
            <person name="Tapia R."/>
            <person name="Thompson L.S."/>
            <person name="Watkins K.L."/>
            <person name="Yang Q."/>
            <person name="Yu C."/>
            <person name="Zafar N."/>
            <person name="Zhou L."/>
            <person name="Kuske C.R."/>
        </authorList>
    </citation>
    <scope>NUCLEOTIDE SEQUENCE [LARGE SCALE GENOMIC DNA]</scope>
    <source>
        <strain evidence="3">ATCC 51196 / DSM 11244 / BCRC 80197 / JCM 7670 / NBRC 15755 / NCIMB 13165 / 161</strain>
    </source>
</reference>
<dbReference type="InParanoid" id="C1F3I7"/>
<keyword evidence="3" id="KW-1185">Reference proteome</keyword>
<protein>
    <submittedName>
        <fullName evidence="2">Uncharacterized protein</fullName>
    </submittedName>
</protein>
<dbReference type="Proteomes" id="UP000002207">
    <property type="component" value="Chromosome"/>
</dbReference>
<gene>
    <name evidence="2" type="ordered locus">ACP_0978</name>
</gene>
<dbReference type="HOGENOM" id="CLU_086678_0_0_0"/>
<dbReference type="KEGG" id="aca:ACP_0978"/>
<feature type="transmembrane region" description="Helical" evidence="1">
    <location>
        <begin position="41"/>
        <end position="64"/>
    </location>
</feature>
<keyword evidence="1" id="KW-0472">Membrane</keyword>
<name>C1F3I7_ACIC5</name>
<sequence length="320" mass="36558">MRVLPPRQSSGGALASFFSAWCDAERLVFVYLTMLCRCARFLIFPFAALCLLPASLPVCAQSMIAPHPNAMVRRAVQIQIANDERTVAMRYRFTKVTDHGTFVKDVIETHDGEVSRLIAINGKPLDAQQERQEEQRLKALLADPASQRRHHQHETEEQQRVDRLMRELPDAFLFHYAGEEPGMNGPILHFTFVPNPKFSPPDLESRMFEGMTGDLWINQLNMRFVRLQAHLIHNVRWGLGLLATFDKGGHVSMENDEVLPGYWAVTHMRLDVEGTALIFKALSFHMTENQSDFTLLPPETTWREAVKLLQKDSPTILARR</sequence>
<evidence type="ECO:0000313" key="2">
    <source>
        <dbReference type="EMBL" id="ACO32194.1"/>
    </source>
</evidence>
<proteinExistence type="predicted"/>
<accession>C1F3I7</accession>
<evidence type="ECO:0000313" key="3">
    <source>
        <dbReference type="Proteomes" id="UP000002207"/>
    </source>
</evidence>
<dbReference type="AlphaFoldDB" id="C1F3I7"/>
<dbReference type="EMBL" id="CP001472">
    <property type="protein sequence ID" value="ACO32194.1"/>
    <property type="molecule type" value="Genomic_DNA"/>
</dbReference>
<organism evidence="2 3">
    <name type="scientific">Acidobacterium capsulatum (strain ATCC 51196 / DSM 11244 / BCRC 80197 / JCM 7670 / NBRC 15755 / NCIMB 13165 / 161)</name>
    <dbReference type="NCBI Taxonomy" id="240015"/>
    <lineage>
        <taxon>Bacteria</taxon>
        <taxon>Pseudomonadati</taxon>
        <taxon>Acidobacteriota</taxon>
        <taxon>Terriglobia</taxon>
        <taxon>Terriglobales</taxon>
        <taxon>Acidobacteriaceae</taxon>
        <taxon>Acidobacterium</taxon>
    </lineage>
</organism>
<dbReference type="eggNOG" id="ENOG5031C19">
    <property type="taxonomic scope" value="Bacteria"/>
</dbReference>
<keyword evidence="1" id="KW-0812">Transmembrane</keyword>
<keyword evidence="1" id="KW-1133">Transmembrane helix</keyword>
<dbReference type="STRING" id="240015.ACP_0978"/>
<evidence type="ECO:0000256" key="1">
    <source>
        <dbReference type="SAM" id="Phobius"/>
    </source>
</evidence>